<dbReference type="PANTHER" id="PTHR30327:SF1">
    <property type="entry name" value="UPF0301 PROTEIN YQGE"/>
    <property type="match status" value="1"/>
</dbReference>
<sequence length="186" mass="20762">MNTPLGKGIFLVATPSLRDPNFRQTVVLLCEYGTEGALGVVVNRPTEMNITEVLPQVPILEGQSHMVFSGGPVQQNHLLVLYKTPEGPENTHHVFDGVYLGGNMEILEEIVKNPFSPDNFRAFMGYSGWAPGQLEAEMETGSWLTLPADSSFMFDREHTRLWGDILRSLGNQYEMYGDMPVDPNMN</sequence>
<proteinExistence type="inferred from homology"/>
<gene>
    <name evidence="3" type="ORF">PPG34_18075</name>
</gene>
<dbReference type="Proteomes" id="UP001250932">
    <property type="component" value="Unassembled WGS sequence"/>
</dbReference>
<protein>
    <recommendedName>
        <fullName evidence="2">UPF0301 protein PPG34_18075</fullName>
    </recommendedName>
</protein>
<comment type="similarity">
    <text evidence="1 2">Belongs to the UPF0301 (AlgH) family.</text>
</comment>
<dbReference type="Pfam" id="PF02622">
    <property type="entry name" value="DUF179"/>
    <property type="match status" value="1"/>
</dbReference>
<dbReference type="EMBL" id="JAQOUE010000002">
    <property type="protein sequence ID" value="MDT7044263.1"/>
    <property type="molecule type" value="Genomic_DNA"/>
</dbReference>
<evidence type="ECO:0000313" key="3">
    <source>
        <dbReference type="EMBL" id="MDT7044263.1"/>
    </source>
</evidence>
<dbReference type="HAMAP" id="MF_00758">
    <property type="entry name" value="UPF0301"/>
    <property type="match status" value="1"/>
</dbReference>
<evidence type="ECO:0000256" key="1">
    <source>
        <dbReference type="ARBA" id="ARBA00009600"/>
    </source>
</evidence>
<dbReference type="SUPFAM" id="SSF143456">
    <property type="entry name" value="VC0467-like"/>
    <property type="match status" value="1"/>
</dbReference>
<evidence type="ECO:0000313" key="4">
    <source>
        <dbReference type="Proteomes" id="UP001250932"/>
    </source>
</evidence>
<comment type="caution">
    <text evidence="3">The sequence shown here is derived from an EMBL/GenBank/DDBJ whole genome shotgun (WGS) entry which is preliminary data.</text>
</comment>
<organism evidence="3 4">
    <name type="scientific">Candidatus Nitronereus thalassa</name>
    <dbReference type="NCBI Taxonomy" id="3020898"/>
    <lineage>
        <taxon>Bacteria</taxon>
        <taxon>Pseudomonadati</taxon>
        <taxon>Nitrospirota</taxon>
        <taxon>Nitrospiria</taxon>
        <taxon>Nitrospirales</taxon>
        <taxon>Nitrospiraceae</taxon>
        <taxon>Candidatus Nitronereus</taxon>
    </lineage>
</organism>
<dbReference type="Gene3D" id="3.40.1740.10">
    <property type="entry name" value="VC0467-like"/>
    <property type="match status" value="1"/>
</dbReference>
<dbReference type="RefSeq" id="WP_313834848.1">
    <property type="nucleotide sequence ID" value="NZ_JAQOUE010000002.1"/>
</dbReference>
<reference evidence="3 4" key="1">
    <citation type="journal article" date="2023" name="ISME J.">
        <title>Cultivation and genomic characterization of novel and ubiquitous marine nitrite-oxidizing bacteria from the Nitrospirales.</title>
        <authorList>
            <person name="Mueller A.J."/>
            <person name="Daebeler A."/>
            <person name="Herbold C.W."/>
            <person name="Kirkegaard R.H."/>
            <person name="Daims H."/>
        </authorList>
    </citation>
    <scope>NUCLEOTIDE SEQUENCE [LARGE SCALE GENOMIC DNA]</scope>
    <source>
        <strain evidence="3 4">EB</strain>
    </source>
</reference>
<dbReference type="InterPro" id="IPR003774">
    <property type="entry name" value="AlgH-like"/>
</dbReference>
<evidence type="ECO:0000256" key="2">
    <source>
        <dbReference type="HAMAP-Rule" id="MF_00758"/>
    </source>
</evidence>
<name>A0ABU3KDE0_9BACT</name>
<accession>A0ABU3KDE0</accession>
<dbReference type="PANTHER" id="PTHR30327">
    <property type="entry name" value="UNCHARACTERIZED PROTEIN YQGE"/>
    <property type="match status" value="1"/>
</dbReference>
<keyword evidence="4" id="KW-1185">Reference proteome</keyword>